<dbReference type="PANTHER" id="PTHR12992">
    <property type="entry name" value="NUDIX HYDROLASE"/>
    <property type="match status" value="1"/>
</dbReference>
<dbReference type="PROSITE" id="PS51462">
    <property type="entry name" value="NUDIX"/>
    <property type="match status" value="1"/>
</dbReference>
<dbReference type="SUPFAM" id="SSF55811">
    <property type="entry name" value="Nudix"/>
    <property type="match status" value="1"/>
</dbReference>
<keyword evidence="6" id="KW-0464">Manganese</keyword>
<dbReference type="Pfam" id="PF00293">
    <property type="entry name" value="NUDIX"/>
    <property type="match status" value="1"/>
</dbReference>
<evidence type="ECO:0000256" key="3">
    <source>
        <dbReference type="ARBA" id="ARBA00022723"/>
    </source>
</evidence>
<dbReference type="AlphaFoldDB" id="A0A1M5CE92"/>
<evidence type="ECO:0000259" key="7">
    <source>
        <dbReference type="PROSITE" id="PS51462"/>
    </source>
</evidence>
<dbReference type="InterPro" id="IPR045121">
    <property type="entry name" value="CoAse"/>
</dbReference>
<dbReference type="GO" id="GO:0010945">
    <property type="term" value="F:coenzyme A diphosphatase activity"/>
    <property type="evidence" value="ECO:0007669"/>
    <property type="project" value="InterPro"/>
</dbReference>
<dbReference type="RefSeq" id="WP_073356672.1">
    <property type="nucleotide sequence ID" value="NZ_FQUZ01000027.1"/>
</dbReference>
<dbReference type="PANTHER" id="PTHR12992:SF11">
    <property type="entry name" value="MITOCHONDRIAL COENZYME A DIPHOSPHATASE NUDT8"/>
    <property type="match status" value="1"/>
</dbReference>
<dbReference type="STRING" id="1122156.SAMN02745117_02133"/>
<organism evidence="8 9">
    <name type="scientific">Lampropedia hyalina DSM 16112</name>
    <dbReference type="NCBI Taxonomy" id="1122156"/>
    <lineage>
        <taxon>Bacteria</taxon>
        <taxon>Pseudomonadati</taxon>
        <taxon>Pseudomonadota</taxon>
        <taxon>Betaproteobacteria</taxon>
        <taxon>Burkholderiales</taxon>
        <taxon>Comamonadaceae</taxon>
        <taxon>Lampropedia</taxon>
    </lineage>
</organism>
<dbReference type="Gene3D" id="3.90.79.10">
    <property type="entry name" value="Nucleoside Triphosphate Pyrophosphohydrolase"/>
    <property type="match status" value="1"/>
</dbReference>
<dbReference type="InterPro" id="IPR015797">
    <property type="entry name" value="NUDIX_hydrolase-like_dom_sf"/>
</dbReference>
<evidence type="ECO:0000256" key="5">
    <source>
        <dbReference type="ARBA" id="ARBA00022842"/>
    </source>
</evidence>
<keyword evidence="5" id="KW-0460">Magnesium</keyword>
<evidence type="ECO:0000313" key="8">
    <source>
        <dbReference type="EMBL" id="SHF53045.1"/>
    </source>
</evidence>
<evidence type="ECO:0000256" key="6">
    <source>
        <dbReference type="ARBA" id="ARBA00023211"/>
    </source>
</evidence>
<evidence type="ECO:0000256" key="2">
    <source>
        <dbReference type="ARBA" id="ARBA00001946"/>
    </source>
</evidence>
<keyword evidence="9" id="KW-1185">Reference proteome</keyword>
<evidence type="ECO:0000313" key="9">
    <source>
        <dbReference type="Proteomes" id="UP000184327"/>
    </source>
</evidence>
<dbReference type="Proteomes" id="UP000184327">
    <property type="component" value="Unassembled WGS sequence"/>
</dbReference>
<dbReference type="InterPro" id="IPR000086">
    <property type="entry name" value="NUDIX_hydrolase_dom"/>
</dbReference>
<name>A0A1M5CE92_9BURK</name>
<comment type="cofactor">
    <cofactor evidence="2">
        <name>Mg(2+)</name>
        <dbReference type="ChEBI" id="CHEBI:18420"/>
    </cofactor>
</comment>
<proteinExistence type="predicted"/>
<comment type="cofactor">
    <cofactor evidence="1">
        <name>Mn(2+)</name>
        <dbReference type="ChEBI" id="CHEBI:29035"/>
    </cofactor>
</comment>
<dbReference type="GO" id="GO:0046872">
    <property type="term" value="F:metal ion binding"/>
    <property type="evidence" value="ECO:0007669"/>
    <property type="project" value="UniProtKB-KW"/>
</dbReference>
<gene>
    <name evidence="8" type="ORF">SAMN02745117_02133</name>
</gene>
<dbReference type="NCBIfam" id="NF007980">
    <property type="entry name" value="PRK10707.1"/>
    <property type="match status" value="1"/>
</dbReference>
<dbReference type="CDD" id="cd03426">
    <property type="entry name" value="NUDIX_CoAse_Nudt7"/>
    <property type="match status" value="1"/>
</dbReference>
<accession>A0A1M5CE92</accession>
<sequence>MTLPAATPQSMTLPQGFRPEAVPVQQIDSHLPAVPSEQQSIAALRARFARPTVWTPEWVTERPGLSQAPAIQAAVLIPVVKRPRPGILLTQRSALLAKHSGQIAFPGGRVDAEDASAVAAALREAREEVGLDARHVEVLGELPSYTTGSGYEVQPVVALVDADVPLHANADEVADIFEVPLAHVLDPANHRHHQYQYEGLSRQWLSMPYHDPQVQRDRFIWGVTASILRNFYRFMQAP</sequence>
<reference evidence="8 9" key="1">
    <citation type="submission" date="2016-11" db="EMBL/GenBank/DDBJ databases">
        <authorList>
            <person name="Jaros S."/>
            <person name="Januszkiewicz K."/>
            <person name="Wedrychowicz H."/>
        </authorList>
    </citation>
    <scope>NUCLEOTIDE SEQUENCE [LARGE SCALE GENOMIC DNA]</scope>
    <source>
        <strain evidence="8 9">DSM 16112</strain>
    </source>
</reference>
<feature type="domain" description="Nudix hydrolase" evidence="7">
    <location>
        <begin position="70"/>
        <end position="200"/>
    </location>
</feature>
<protein>
    <submittedName>
        <fullName evidence="8">8-oxo-dGTP pyrophosphatase MutT, NUDIX family</fullName>
    </submittedName>
</protein>
<dbReference type="EMBL" id="FQUZ01000027">
    <property type="protein sequence ID" value="SHF53045.1"/>
    <property type="molecule type" value="Genomic_DNA"/>
</dbReference>
<evidence type="ECO:0000256" key="1">
    <source>
        <dbReference type="ARBA" id="ARBA00001936"/>
    </source>
</evidence>
<evidence type="ECO:0000256" key="4">
    <source>
        <dbReference type="ARBA" id="ARBA00022801"/>
    </source>
</evidence>
<keyword evidence="3" id="KW-0479">Metal-binding</keyword>
<keyword evidence="4" id="KW-0378">Hydrolase</keyword>